<sequence length="328" mass="37195">MEFERRFIGMDTLITIKVVSDKPPEQIDAIINQSVENFYYVEHVCSRFESDSELMRLCRHTREPVPVSPLLYHAVSFALEVAKESDGAFDPTIGRAMELRGFNRNYLHGQSISSSFADSADVDYHDIELIGDRYIYLKRALVIDLNAVVKGMAVDLTANAMKQAGLANFLINAGGDIYVSGNNDQKEPWRIGIRDPFHREQCVGIVCMRQGAICTSGNYERRMHPNSEESHLFKPNTHQSPRGLSSCTVVAPFAMLADAFSTTAYVLGLERGMNKMEELGFDCLMITHTANQFFTQKFKENLLWNVLIDRSFEKKVFRQNALLNIEKC</sequence>
<dbReference type="PANTHER" id="PTHR30040:SF2">
    <property type="entry name" value="FAD:PROTEIN FMN TRANSFERASE"/>
    <property type="match status" value="1"/>
</dbReference>
<protein>
    <recommendedName>
        <fullName evidence="3 11">FAD:protein FMN transferase</fullName>
        <ecNumber evidence="2 11">2.7.1.180</ecNumber>
    </recommendedName>
    <alternativeName>
        <fullName evidence="9 11">Flavin transferase</fullName>
    </alternativeName>
</protein>
<evidence type="ECO:0000256" key="1">
    <source>
        <dbReference type="ARBA" id="ARBA00001946"/>
    </source>
</evidence>
<proteinExistence type="inferred from homology"/>
<dbReference type="EC" id="2.7.1.180" evidence="2 11"/>
<dbReference type="Proteomes" id="UP001203004">
    <property type="component" value="Unassembled WGS sequence"/>
</dbReference>
<evidence type="ECO:0000256" key="3">
    <source>
        <dbReference type="ARBA" id="ARBA00016337"/>
    </source>
</evidence>
<name>A0ABT0M6A4_9BACL</name>
<keyword evidence="8 11" id="KW-0460">Magnesium</keyword>
<evidence type="ECO:0000313" key="13">
    <source>
        <dbReference type="Proteomes" id="UP001203004"/>
    </source>
</evidence>
<dbReference type="InterPro" id="IPR024932">
    <property type="entry name" value="ApbE"/>
</dbReference>
<organism evidence="12 13">
    <name type="scientific">Sporolactobacillus mangiferae</name>
    <dbReference type="NCBI Taxonomy" id="2940498"/>
    <lineage>
        <taxon>Bacteria</taxon>
        <taxon>Bacillati</taxon>
        <taxon>Bacillota</taxon>
        <taxon>Bacilli</taxon>
        <taxon>Bacillales</taxon>
        <taxon>Sporolactobacillaceae</taxon>
        <taxon>Sporolactobacillus</taxon>
    </lineage>
</organism>
<evidence type="ECO:0000256" key="10">
    <source>
        <dbReference type="ARBA" id="ARBA00048540"/>
    </source>
</evidence>
<keyword evidence="6 11" id="KW-0479">Metal-binding</keyword>
<evidence type="ECO:0000256" key="2">
    <source>
        <dbReference type="ARBA" id="ARBA00011955"/>
    </source>
</evidence>
<evidence type="ECO:0000256" key="8">
    <source>
        <dbReference type="ARBA" id="ARBA00022842"/>
    </source>
</evidence>
<evidence type="ECO:0000313" key="12">
    <source>
        <dbReference type="EMBL" id="MCL1630369.1"/>
    </source>
</evidence>
<dbReference type="RefSeq" id="WP_249094424.1">
    <property type="nucleotide sequence ID" value="NZ_JAMAST010000001.1"/>
</dbReference>
<comment type="catalytic activity">
    <reaction evidence="10 11">
        <text>L-threonyl-[protein] + FAD = FMN-L-threonyl-[protein] + AMP + H(+)</text>
        <dbReference type="Rhea" id="RHEA:36847"/>
        <dbReference type="Rhea" id="RHEA-COMP:11060"/>
        <dbReference type="Rhea" id="RHEA-COMP:11061"/>
        <dbReference type="ChEBI" id="CHEBI:15378"/>
        <dbReference type="ChEBI" id="CHEBI:30013"/>
        <dbReference type="ChEBI" id="CHEBI:57692"/>
        <dbReference type="ChEBI" id="CHEBI:74257"/>
        <dbReference type="ChEBI" id="CHEBI:456215"/>
        <dbReference type="EC" id="2.7.1.180"/>
    </reaction>
</comment>
<gene>
    <name evidence="12" type="ORF">M3N64_00160</name>
</gene>
<reference evidence="12 13" key="1">
    <citation type="submission" date="2022-05" db="EMBL/GenBank/DDBJ databases">
        <title>Sporolactobacillus sp nov CPB3-1, isolated from tree bark (Mangifera indica L.).</title>
        <authorList>
            <person name="Phuengjayaem S."/>
            <person name="Tanasupawat S."/>
        </authorList>
    </citation>
    <scope>NUCLEOTIDE SEQUENCE [LARGE SCALE GENOMIC DNA]</scope>
    <source>
        <strain evidence="12 13">CPB3-1</strain>
    </source>
</reference>
<dbReference type="Gene3D" id="3.10.520.10">
    <property type="entry name" value="ApbE-like domains"/>
    <property type="match status" value="1"/>
</dbReference>
<dbReference type="GO" id="GO:0016740">
    <property type="term" value="F:transferase activity"/>
    <property type="evidence" value="ECO:0007669"/>
    <property type="project" value="UniProtKB-KW"/>
</dbReference>
<comment type="caution">
    <text evidence="12">The sequence shown here is derived from an EMBL/GenBank/DDBJ whole genome shotgun (WGS) entry which is preliminary data.</text>
</comment>
<evidence type="ECO:0000256" key="11">
    <source>
        <dbReference type="PIRNR" id="PIRNR006268"/>
    </source>
</evidence>
<evidence type="ECO:0000256" key="4">
    <source>
        <dbReference type="ARBA" id="ARBA00022630"/>
    </source>
</evidence>
<dbReference type="PIRSF" id="PIRSF006268">
    <property type="entry name" value="ApbE"/>
    <property type="match status" value="1"/>
</dbReference>
<dbReference type="EMBL" id="JAMAST010000001">
    <property type="protein sequence ID" value="MCL1630369.1"/>
    <property type="molecule type" value="Genomic_DNA"/>
</dbReference>
<comment type="cofactor">
    <cofactor evidence="1">
        <name>Mg(2+)</name>
        <dbReference type="ChEBI" id="CHEBI:18420"/>
    </cofactor>
</comment>
<keyword evidence="7 11" id="KW-0274">FAD</keyword>
<evidence type="ECO:0000256" key="5">
    <source>
        <dbReference type="ARBA" id="ARBA00022679"/>
    </source>
</evidence>
<keyword evidence="13" id="KW-1185">Reference proteome</keyword>
<dbReference type="SUPFAM" id="SSF143631">
    <property type="entry name" value="ApbE-like"/>
    <property type="match status" value="1"/>
</dbReference>
<keyword evidence="4 11" id="KW-0285">Flavoprotein</keyword>
<keyword evidence="5 11" id="KW-0808">Transferase</keyword>
<dbReference type="InterPro" id="IPR003374">
    <property type="entry name" value="ApbE-like_sf"/>
</dbReference>
<accession>A0ABT0M6A4</accession>
<dbReference type="Pfam" id="PF02424">
    <property type="entry name" value="ApbE"/>
    <property type="match status" value="1"/>
</dbReference>
<evidence type="ECO:0000256" key="6">
    <source>
        <dbReference type="ARBA" id="ARBA00022723"/>
    </source>
</evidence>
<dbReference type="PANTHER" id="PTHR30040">
    <property type="entry name" value="THIAMINE BIOSYNTHESIS LIPOPROTEIN APBE"/>
    <property type="match status" value="1"/>
</dbReference>
<evidence type="ECO:0000256" key="7">
    <source>
        <dbReference type="ARBA" id="ARBA00022827"/>
    </source>
</evidence>
<comment type="similarity">
    <text evidence="11">Belongs to the ApbE family.</text>
</comment>
<evidence type="ECO:0000256" key="9">
    <source>
        <dbReference type="ARBA" id="ARBA00031306"/>
    </source>
</evidence>